<protein>
    <submittedName>
        <fullName evidence="3">Oxidoreductase</fullName>
    </submittedName>
</protein>
<evidence type="ECO:0000313" key="2">
    <source>
        <dbReference type="Proteomes" id="UP000050640"/>
    </source>
</evidence>
<dbReference type="Pfam" id="PF00106">
    <property type="entry name" value="adh_short"/>
    <property type="match status" value="1"/>
</dbReference>
<dbReference type="PANTHER" id="PTHR43313">
    <property type="entry name" value="SHORT-CHAIN DEHYDROGENASE/REDUCTASE FAMILY 9C"/>
    <property type="match status" value="1"/>
</dbReference>
<sequence>MCSSATAWCLVPCHGPYCSSKLAVHAYCVVTRHELQPYGVNVIEIVPGWFKTGIQSLQRLRKSIDTVWYRASQEMRDEYGHDYNEKAKAYADNLQPLIVTEDTT</sequence>
<keyword evidence="2" id="KW-1185">Reference proteome</keyword>
<keyword evidence="1" id="KW-0560">Oxidoreductase</keyword>
<dbReference type="WBParaSite" id="EEL_0001075901-mRNA-1">
    <property type="protein sequence ID" value="EEL_0001075901-mRNA-1"/>
    <property type="gene ID" value="EEL_0001075901"/>
</dbReference>
<evidence type="ECO:0000256" key="1">
    <source>
        <dbReference type="ARBA" id="ARBA00023002"/>
    </source>
</evidence>
<dbReference type="InterPro" id="IPR036291">
    <property type="entry name" value="NAD(P)-bd_dom_sf"/>
</dbReference>
<dbReference type="AlphaFoldDB" id="A0A0R3S7I7"/>
<dbReference type="GO" id="GO:0008202">
    <property type="term" value="P:steroid metabolic process"/>
    <property type="evidence" value="ECO:0007669"/>
    <property type="project" value="TreeGrafter"/>
</dbReference>
<dbReference type="STRING" id="1147741.A0A0R3S7I7"/>
<dbReference type="PANTHER" id="PTHR43313:SF1">
    <property type="entry name" value="3BETA-HYDROXYSTEROID DEHYDROGENASE DHS-16"/>
    <property type="match status" value="1"/>
</dbReference>
<dbReference type="InterPro" id="IPR002347">
    <property type="entry name" value="SDR_fam"/>
</dbReference>
<name>A0A0R3S7I7_9BILA</name>
<evidence type="ECO:0000313" key="3">
    <source>
        <dbReference type="WBParaSite" id="EEL_0001075901-mRNA-1"/>
    </source>
</evidence>
<dbReference type="InterPro" id="IPR020904">
    <property type="entry name" value="Sc_DH/Rdtase_CS"/>
</dbReference>
<organism evidence="2 3">
    <name type="scientific">Elaeophora elaphi</name>
    <dbReference type="NCBI Taxonomy" id="1147741"/>
    <lineage>
        <taxon>Eukaryota</taxon>
        <taxon>Metazoa</taxon>
        <taxon>Ecdysozoa</taxon>
        <taxon>Nematoda</taxon>
        <taxon>Chromadorea</taxon>
        <taxon>Rhabditida</taxon>
        <taxon>Spirurina</taxon>
        <taxon>Spiruromorpha</taxon>
        <taxon>Filarioidea</taxon>
        <taxon>Onchocercidae</taxon>
        <taxon>Elaeophora</taxon>
    </lineage>
</organism>
<dbReference type="Gene3D" id="3.40.50.720">
    <property type="entry name" value="NAD(P)-binding Rossmann-like Domain"/>
    <property type="match status" value="1"/>
</dbReference>
<dbReference type="Proteomes" id="UP000050640">
    <property type="component" value="Unplaced"/>
</dbReference>
<accession>A0A0R3S7I7</accession>
<reference evidence="3" key="1">
    <citation type="submission" date="2017-02" db="UniProtKB">
        <authorList>
            <consortium name="WormBaseParasite"/>
        </authorList>
    </citation>
    <scope>IDENTIFICATION</scope>
</reference>
<dbReference type="SUPFAM" id="SSF51735">
    <property type="entry name" value="NAD(P)-binding Rossmann-fold domains"/>
    <property type="match status" value="1"/>
</dbReference>
<dbReference type="GO" id="GO:0016491">
    <property type="term" value="F:oxidoreductase activity"/>
    <property type="evidence" value="ECO:0007669"/>
    <property type="project" value="UniProtKB-KW"/>
</dbReference>
<dbReference type="PROSITE" id="PS00061">
    <property type="entry name" value="ADH_SHORT"/>
    <property type="match status" value="1"/>
</dbReference>
<proteinExistence type="predicted"/>